<feature type="compositionally biased region" description="Low complexity" evidence="1">
    <location>
        <begin position="67"/>
        <end position="83"/>
    </location>
</feature>
<evidence type="ECO:0000313" key="3">
    <source>
        <dbReference type="Proteomes" id="UP000680304"/>
    </source>
</evidence>
<accession>A0ABQ4NCU6</accession>
<dbReference type="EMBL" id="BOVJ01000149">
    <property type="protein sequence ID" value="GIQ65764.1"/>
    <property type="molecule type" value="Genomic_DNA"/>
</dbReference>
<protein>
    <submittedName>
        <fullName evidence="2">Uncharacterized protein</fullName>
    </submittedName>
</protein>
<evidence type="ECO:0000256" key="1">
    <source>
        <dbReference type="SAM" id="MobiDB-lite"/>
    </source>
</evidence>
<gene>
    <name evidence="2" type="ORF">PACILC2_43320</name>
</gene>
<reference evidence="2 3" key="1">
    <citation type="submission" date="2021-04" db="EMBL/GenBank/DDBJ databases">
        <title>Draft genome sequence of Paenibacillus cisolokensis, LC2-13A.</title>
        <authorList>
            <person name="Uke A."/>
            <person name="Chhe C."/>
            <person name="Baramee S."/>
            <person name="Kosugi A."/>
        </authorList>
    </citation>
    <scope>NUCLEOTIDE SEQUENCE [LARGE SCALE GENOMIC DNA]</scope>
    <source>
        <strain evidence="2 3">LC2-13A</strain>
    </source>
</reference>
<evidence type="ECO:0000313" key="2">
    <source>
        <dbReference type="EMBL" id="GIQ65764.1"/>
    </source>
</evidence>
<comment type="caution">
    <text evidence="2">The sequence shown here is derived from an EMBL/GenBank/DDBJ whole genome shotgun (WGS) entry which is preliminary data.</text>
</comment>
<sequence length="157" mass="15152">MAQAAIDPPPDGPDHRSLHKRRKIPADGTAAEGGSPPSPSVTHTGGAPADSNGAPNEDGLDGRPDSDGGAANGNAGSDGGAPDRPGVSTPEADAGGNAAGSGDPGADPGTAPGTDPGAVSGTVPDTGGNGARDDRSDESDEGLVPYDGVVEHLFFIR</sequence>
<keyword evidence="3" id="KW-1185">Reference proteome</keyword>
<organism evidence="2 3">
    <name type="scientific">Paenibacillus cisolokensis</name>
    <dbReference type="NCBI Taxonomy" id="1658519"/>
    <lineage>
        <taxon>Bacteria</taxon>
        <taxon>Bacillati</taxon>
        <taxon>Bacillota</taxon>
        <taxon>Bacilli</taxon>
        <taxon>Bacillales</taxon>
        <taxon>Paenibacillaceae</taxon>
        <taxon>Paenibacillus</taxon>
    </lineage>
</organism>
<feature type="compositionally biased region" description="Low complexity" evidence="1">
    <location>
        <begin position="104"/>
        <end position="118"/>
    </location>
</feature>
<name>A0ABQ4NCU6_9BACL</name>
<proteinExistence type="predicted"/>
<feature type="region of interest" description="Disordered" evidence="1">
    <location>
        <begin position="1"/>
        <end position="147"/>
    </location>
</feature>
<dbReference type="Proteomes" id="UP000680304">
    <property type="component" value="Unassembled WGS sequence"/>
</dbReference>